<evidence type="ECO:0000313" key="12">
    <source>
        <dbReference type="Proteomes" id="UP001172673"/>
    </source>
</evidence>
<evidence type="ECO:0000256" key="9">
    <source>
        <dbReference type="ARBA" id="ARBA00023242"/>
    </source>
</evidence>
<organism evidence="11 12">
    <name type="scientific">Cladophialophora chaetospira</name>
    <dbReference type="NCBI Taxonomy" id="386627"/>
    <lineage>
        <taxon>Eukaryota</taxon>
        <taxon>Fungi</taxon>
        <taxon>Dikarya</taxon>
        <taxon>Ascomycota</taxon>
        <taxon>Pezizomycotina</taxon>
        <taxon>Eurotiomycetes</taxon>
        <taxon>Chaetothyriomycetidae</taxon>
        <taxon>Chaetothyriales</taxon>
        <taxon>Herpotrichiellaceae</taxon>
        <taxon>Cladophialophora</taxon>
    </lineage>
</organism>
<proteinExistence type="inferred from homology"/>
<comment type="subunit">
    <text evidence="4">Component of the 66S pre-ribosomal particle.</text>
</comment>
<evidence type="ECO:0000256" key="4">
    <source>
        <dbReference type="ARBA" id="ARBA00011339"/>
    </source>
</evidence>
<keyword evidence="5" id="KW-0813">Transport</keyword>
<dbReference type="GO" id="GO:0030687">
    <property type="term" value="C:preribosome, large subunit precursor"/>
    <property type="evidence" value="ECO:0007669"/>
    <property type="project" value="TreeGrafter"/>
</dbReference>
<feature type="compositionally biased region" description="Basic and acidic residues" evidence="10">
    <location>
        <begin position="144"/>
        <end position="167"/>
    </location>
</feature>
<dbReference type="Proteomes" id="UP001172673">
    <property type="component" value="Unassembled WGS sequence"/>
</dbReference>
<dbReference type="EMBL" id="JAPDRK010000005">
    <property type="protein sequence ID" value="KAJ9612528.1"/>
    <property type="molecule type" value="Genomic_DNA"/>
</dbReference>
<evidence type="ECO:0000256" key="2">
    <source>
        <dbReference type="ARBA" id="ARBA00004604"/>
    </source>
</evidence>
<name>A0AA39CLS8_9EURO</name>
<evidence type="ECO:0000256" key="3">
    <source>
        <dbReference type="ARBA" id="ARBA00008132"/>
    </source>
</evidence>
<dbReference type="AlphaFoldDB" id="A0AA39CLS8"/>
<keyword evidence="7" id="KW-0509">mRNA transport</keyword>
<feature type="region of interest" description="Disordered" evidence="10">
    <location>
        <begin position="1"/>
        <end position="64"/>
    </location>
</feature>
<evidence type="ECO:0000256" key="5">
    <source>
        <dbReference type="ARBA" id="ARBA00022448"/>
    </source>
</evidence>
<dbReference type="GO" id="GO:0051028">
    <property type="term" value="P:mRNA transport"/>
    <property type="evidence" value="ECO:0007669"/>
    <property type="project" value="UniProtKB-KW"/>
</dbReference>
<feature type="compositionally biased region" description="Polar residues" evidence="10">
    <location>
        <begin position="1"/>
        <end position="10"/>
    </location>
</feature>
<evidence type="ECO:0000256" key="6">
    <source>
        <dbReference type="ARBA" id="ARBA00022517"/>
    </source>
</evidence>
<dbReference type="PANTHER" id="PTHR28028:SF1">
    <property type="entry name" value="60S RIBOSOMAL SUBUNIT ASSEMBLY_EXPORT PROTEIN LOC1"/>
    <property type="match status" value="1"/>
</dbReference>
<feature type="compositionally biased region" description="Basic and acidic residues" evidence="10">
    <location>
        <begin position="175"/>
        <end position="191"/>
    </location>
</feature>
<protein>
    <submittedName>
        <fullName evidence="11">60S ribosomal subunit assembly/export protein</fullName>
    </submittedName>
</protein>
<gene>
    <name evidence="11" type="primary">LOC1</name>
    <name evidence="11" type="ORF">H2200_004125</name>
</gene>
<dbReference type="GO" id="GO:0005730">
    <property type="term" value="C:nucleolus"/>
    <property type="evidence" value="ECO:0007669"/>
    <property type="project" value="UniProtKB-SubCell"/>
</dbReference>
<comment type="function">
    <text evidence="1">Required for efficient assembly and nuclear export of the 60S ribosomal subunit.</text>
</comment>
<evidence type="ECO:0000256" key="7">
    <source>
        <dbReference type="ARBA" id="ARBA00022816"/>
    </source>
</evidence>
<keyword evidence="9" id="KW-0539">Nucleus</keyword>
<dbReference type="GO" id="GO:0042273">
    <property type="term" value="P:ribosomal large subunit biogenesis"/>
    <property type="evidence" value="ECO:0007669"/>
    <property type="project" value="InterPro"/>
</dbReference>
<dbReference type="GO" id="GO:0008298">
    <property type="term" value="P:intracellular mRNA localization"/>
    <property type="evidence" value="ECO:0007669"/>
    <property type="project" value="TreeGrafter"/>
</dbReference>
<feature type="region of interest" description="Disordered" evidence="10">
    <location>
        <begin position="144"/>
        <end position="201"/>
    </location>
</feature>
<keyword evidence="6" id="KW-0690">Ribosome biogenesis</keyword>
<dbReference type="GO" id="GO:0003729">
    <property type="term" value="F:mRNA binding"/>
    <property type="evidence" value="ECO:0007669"/>
    <property type="project" value="InterPro"/>
</dbReference>
<comment type="similarity">
    <text evidence="3">Belongs to the LOC1 family.</text>
</comment>
<reference evidence="11" key="1">
    <citation type="submission" date="2022-10" db="EMBL/GenBank/DDBJ databases">
        <title>Culturing micro-colonial fungi from biological soil crusts in the Mojave desert and describing Neophaeococcomyces mojavensis, and introducing the new genera and species Taxawa tesnikishii.</title>
        <authorList>
            <person name="Kurbessoian T."/>
            <person name="Stajich J.E."/>
        </authorList>
    </citation>
    <scope>NUCLEOTIDE SEQUENCE</scope>
    <source>
        <strain evidence="11">TK_41</strain>
    </source>
</reference>
<sequence>MAPSRTSTIKNPKARKPSTSGPPFKSNFKSKITKRAPAKQVKTKPGVHSGTVSQQGKPSARKKKVYSAKELDLPALNMITPVAAPENPTNLAKRGGTGKKKNKIYIDDEEGMRTILAMVTAEKEGQIESKLMRARQLEEVREARRAEMERRKEGRREELEGVKEGLKKGKKRRDKKDGEKGGDGVGKVKDGKSKKKVSFARTSEGDCLFCLRAL</sequence>
<comment type="caution">
    <text evidence="11">The sequence shown here is derived from an EMBL/GenBank/DDBJ whole genome shotgun (WGS) entry which is preliminary data.</text>
</comment>
<dbReference type="InterPro" id="IPR037650">
    <property type="entry name" value="Loc1"/>
</dbReference>
<keyword evidence="12" id="KW-1185">Reference proteome</keyword>
<evidence type="ECO:0000256" key="10">
    <source>
        <dbReference type="SAM" id="MobiDB-lite"/>
    </source>
</evidence>
<evidence type="ECO:0000256" key="8">
    <source>
        <dbReference type="ARBA" id="ARBA00023054"/>
    </source>
</evidence>
<dbReference type="PANTHER" id="PTHR28028">
    <property type="entry name" value="60S RIBOSOMAL SUBUNIT ASSEMBLY/EXPORT PROTEIN LOC1"/>
    <property type="match status" value="1"/>
</dbReference>
<keyword evidence="8" id="KW-0175">Coiled coil</keyword>
<comment type="subcellular location">
    <subcellularLocation>
        <location evidence="2">Nucleus</location>
        <location evidence="2">Nucleolus</location>
    </subcellularLocation>
</comment>
<evidence type="ECO:0000313" key="11">
    <source>
        <dbReference type="EMBL" id="KAJ9612528.1"/>
    </source>
</evidence>
<evidence type="ECO:0000256" key="1">
    <source>
        <dbReference type="ARBA" id="ARBA00001977"/>
    </source>
</evidence>
<accession>A0AA39CLS8</accession>